<accession>A0A2B4S760</accession>
<dbReference type="EMBL" id="LSMT01000177">
    <property type="protein sequence ID" value="PFX24427.1"/>
    <property type="molecule type" value="Genomic_DNA"/>
</dbReference>
<evidence type="ECO:0000313" key="1">
    <source>
        <dbReference type="EMBL" id="PFX24427.1"/>
    </source>
</evidence>
<keyword evidence="2" id="KW-1185">Reference proteome</keyword>
<proteinExistence type="predicted"/>
<sequence length="235" mass="26828">MNNITSTYKEANTDVIRNINNEAKDIAANLKIDDRAECMTDRQAFITLKDHKDNFQNKPICRLINPAKSEIGRIKKLLTDSINFAKQYINIPDRDVYIIMQSRKSILFNNGTAWIEKDNGFLDVTMDCYDGAEVCELVGLFILSGLCNTYGKESIGLYRDDGLAVFKNTPGPQAERIRKDIDKHFKNHGQNITIQTNLKIVNYLDVTFNLNNGTFYPYRKPNNQPLCINAKSNHP</sequence>
<reference evidence="2" key="1">
    <citation type="journal article" date="2017" name="bioRxiv">
        <title>Comparative analysis of the genomes of Stylophora pistillata and Acropora digitifera provides evidence for extensive differences between species of corals.</title>
        <authorList>
            <person name="Voolstra C.R."/>
            <person name="Li Y."/>
            <person name="Liew Y.J."/>
            <person name="Baumgarten S."/>
            <person name="Zoccola D."/>
            <person name="Flot J.-F."/>
            <person name="Tambutte S."/>
            <person name="Allemand D."/>
            <person name="Aranda M."/>
        </authorList>
    </citation>
    <scope>NUCLEOTIDE SEQUENCE [LARGE SCALE GENOMIC DNA]</scope>
</reference>
<dbReference type="Proteomes" id="UP000225706">
    <property type="component" value="Unassembled WGS sequence"/>
</dbReference>
<evidence type="ECO:0000313" key="2">
    <source>
        <dbReference type="Proteomes" id="UP000225706"/>
    </source>
</evidence>
<protein>
    <recommendedName>
        <fullName evidence="3">Reverse transcriptase domain-containing protein</fullName>
    </recommendedName>
</protein>
<organism evidence="1 2">
    <name type="scientific">Stylophora pistillata</name>
    <name type="common">Smooth cauliflower coral</name>
    <dbReference type="NCBI Taxonomy" id="50429"/>
    <lineage>
        <taxon>Eukaryota</taxon>
        <taxon>Metazoa</taxon>
        <taxon>Cnidaria</taxon>
        <taxon>Anthozoa</taxon>
        <taxon>Hexacorallia</taxon>
        <taxon>Scleractinia</taxon>
        <taxon>Astrocoeniina</taxon>
        <taxon>Pocilloporidae</taxon>
        <taxon>Stylophora</taxon>
    </lineage>
</organism>
<evidence type="ECO:0008006" key="3">
    <source>
        <dbReference type="Google" id="ProtNLM"/>
    </source>
</evidence>
<name>A0A2B4S760_STYPI</name>
<dbReference type="OrthoDB" id="10012075at2759"/>
<dbReference type="AlphaFoldDB" id="A0A2B4S760"/>
<gene>
    <name evidence="1" type="ORF">AWC38_SpisGene10980</name>
</gene>
<comment type="caution">
    <text evidence="1">The sequence shown here is derived from an EMBL/GenBank/DDBJ whole genome shotgun (WGS) entry which is preliminary data.</text>
</comment>